<sequence length="115" mass="14070">MADKAGCVRYVFSNRRGEQIVKPKYLRHRNENLRPNHMGVVFFHHPEKLQDYKIRCNRADHLAIYFPPASIARRLVKKRREEKRREEKFLVKLFSKSFKECHFFEKRRHPKTFLS</sequence>
<comment type="caution">
    <text evidence="1">The sequence shown here is derived from an EMBL/GenBank/DDBJ whole genome shotgun (WGS) entry which is preliminary data.</text>
</comment>
<name>A0A939KR05_9PROT</name>
<dbReference type="AlphaFoldDB" id="A0A939KR05"/>
<protein>
    <submittedName>
        <fullName evidence="1">Uncharacterized protein</fullName>
    </submittedName>
</protein>
<reference evidence="1" key="1">
    <citation type="submission" date="2021-03" db="EMBL/GenBank/DDBJ databases">
        <title>The complete genome sequence of Acetobacter sp. TBRC 12339.</title>
        <authorList>
            <person name="Charoenyingcharoen P."/>
            <person name="Yukphan P."/>
        </authorList>
    </citation>
    <scope>NUCLEOTIDE SEQUENCE</scope>
    <source>
        <strain evidence="1">TBRC 12339</strain>
    </source>
</reference>
<dbReference type="EMBL" id="JAFVMH010000007">
    <property type="protein sequence ID" value="MBO1326112.1"/>
    <property type="molecule type" value="Genomic_DNA"/>
</dbReference>
<evidence type="ECO:0000313" key="2">
    <source>
        <dbReference type="Proteomes" id="UP000664073"/>
    </source>
</evidence>
<keyword evidence="2" id="KW-1185">Reference proteome</keyword>
<accession>A0A939KR05</accession>
<dbReference type="Proteomes" id="UP000664073">
    <property type="component" value="Unassembled WGS sequence"/>
</dbReference>
<organism evidence="1 2">
    <name type="scientific">Acetobacter garciniae</name>
    <dbReference type="NCBI Taxonomy" id="2817435"/>
    <lineage>
        <taxon>Bacteria</taxon>
        <taxon>Pseudomonadati</taxon>
        <taxon>Pseudomonadota</taxon>
        <taxon>Alphaproteobacteria</taxon>
        <taxon>Acetobacterales</taxon>
        <taxon>Acetobacteraceae</taxon>
        <taxon>Acetobacter</taxon>
    </lineage>
</organism>
<gene>
    <name evidence="1" type="ORF">J2D77_13225</name>
</gene>
<dbReference type="RefSeq" id="WP_207846872.1">
    <property type="nucleotide sequence ID" value="NZ_JAFVMH010000007.1"/>
</dbReference>
<evidence type="ECO:0000313" key="1">
    <source>
        <dbReference type="EMBL" id="MBO1326112.1"/>
    </source>
</evidence>
<proteinExistence type="predicted"/>